<organism evidence="1">
    <name type="scientific">Arundo donax</name>
    <name type="common">Giant reed</name>
    <name type="synonym">Donax arundinaceus</name>
    <dbReference type="NCBI Taxonomy" id="35708"/>
    <lineage>
        <taxon>Eukaryota</taxon>
        <taxon>Viridiplantae</taxon>
        <taxon>Streptophyta</taxon>
        <taxon>Embryophyta</taxon>
        <taxon>Tracheophyta</taxon>
        <taxon>Spermatophyta</taxon>
        <taxon>Magnoliopsida</taxon>
        <taxon>Liliopsida</taxon>
        <taxon>Poales</taxon>
        <taxon>Poaceae</taxon>
        <taxon>PACMAD clade</taxon>
        <taxon>Arundinoideae</taxon>
        <taxon>Arundineae</taxon>
        <taxon>Arundo</taxon>
    </lineage>
</organism>
<reference evidence="1" key="2">
    <citation type="journal article" date="2015" name="Data Brief">
        <title>Shoot transcriptome of the giant reed, Arundo donax.</title>
        <authorList>
            <person name="Barrero R.A."/>
            <person name="Guerrero F.D."/>
            <person name="Moolhuijzen P."/>
            <person name="Goolsby J.A."/>
            <person name="Tidwell J."/>
            <person name="Bellgard S.E."/>
            <person name="Bellgard M.I."/>
        </authorList>
    </citation>
    <scope>NUCLEOTIDE SEQUENCE</scope>
    <source>
        <tissue evidence="1">Shoot tissue taken approximately 20 cm above the soil surface</tissue>
    </source>
</reference>
<proteinExistence type="predicted"/>
<dbReference type="AlphaFoldDB" id="A0A0A9ACL3"/>
<accession>A0A0A9ACL3</accession>
<reference evidence="1" key="1">
    <citation type="submission" date="2014-09" db="EMBL/GenBank/DDBJ databases">
        <authorList>
            <person name="Magalhaes I.L.F."/>
            <person name="Oliveira U."/>
            <person name="Santos F.R."/>
            <person name="Vidigal T.H.D.A."/>
            <person name="Brescovit A.D."/>
            <person name="Santos A.J."/>
        </authorList>
    </citation>
    <scope>NUCLEOTIDE SEQUENCE</scope>
    <source>
        <tissue evidence="1">Shoot tissue taken approximately 20 cm above the soil surface</tissue>
    </source>
</reference>
<sequence>MSASDLLSIPFCSSFTV</sequence>
<name>A0A0A9ACL3_ARUDO</name>
<dbReference type="EMBL" id="GBRH01251200">
    <property type="protein sequence ID" value="JAD46695.1"/>
    <property type="molecule type" value="Transcribed_RNA"/>
</dbReference>
<evidence type="ECO:0000313" key="1">
    <source>
        <dbReference type="EMBL" id="JAD46695.1"/>
    </source>
</evidence>
<protein>
    <submittedName>
        <fullName evidence="1">Uncharacterized protein</fullName>
    </submittedName>
</protein>